<keyword evidence="2" id="KW-1185">Reference proteome</keyword>
<protein>
    <recommendedName>
        <fullName evidence="3">Methyltransferase family protein</fullName>
    </recommendedName>
</protein>
<proteinExistence type="predicted"/>
<dbReference type="Proteomes" id="UP000321490">
    <property type="component" value="Unassembled WGS sequence"/>
</dbReference>
<comment type="caution">
    <text evidence="1">The sequence shown here is derived from an EMBL/GenBank/DDBJ whole genome shotgun (WGS) entry which is preliminary data.</text>
</comment>
<dbReference type="OrthoDB" id="5242847at2"/>
<organism evidence="1 2">
    <name type="scientific">Modestobacter roseus</name>
    <dbReference type="NCBI Taxonomy" id="1181884"/>
    <lineage>
        <taxon>Bacteria</taxon>
        <taxon>Bacillati</taxon>
        <taxon>Actinomycetota</taxon>
        <taxon>Actinomycetes</taxon>
        <taxon>Geodermatophilales</taxon>
        <taxon>Geodermatophilaceae</taxon>
        <taxon>Modestobacter</taxon>
    </lineage>
</organism>
<evidence type="ECO:0000313" key="2">
    <source>
        <dbReference type="Proteomes" id="UP000321490"/>
    </source>
</evidence>
<dbReference type="SUPFAM" id="SSF53335">
    <property type="entry name" value="S-adenosyl-L-methionine-dependent methyltransferases"/>
    <property type="match status" value="1"/>
</dbReference>
<gene>
    <name evidence="1" type="ORF">JD78_03003</name>
</gene>
<sequence>MRATERWAAELAAWAIDPELLAAAPESPYGFPPGLFGADRGAAATLAAVGDVGPGSVLDVGCGGGAASVPVGAPELLGVDESAELLARFTAAALRSPATAVRTWVGRWPDMADRVPAADVVVCANVAYNVPDVAAFVTALTAHARRRVVVELTDVHPWTSLGGLWWHFHGQERPTGPTAALFGEVLAELGVAAEQVTWTRADPWRDAPDDVVLAFTRRRLCLPVEREPEVAAAMRRTPDDRPRTATTFWWPGGA</sequence>
<dbReference type="Gene3D" id="3.40.50.150">
    <property type="entry name" value="Vaccinia Virus protein VP39"/>
    <property type="match status" value="1"/>
</dbReference>
<dbReference type="RefSeq" id="WP_153358698.1">
    <property type="nucleotide sequence ID" value="NZ_ML762484.1"/>
</dbReference>
<name>A0A562IVB2_9ACTN</name>
<dbReference type="InterPro" id="IPR029063">
    <property type="entry name" value="SAM-dependent_MTases_sf"/>
</dbReference>
<accession>A0A562IVB2</accession>
<dbReference type="EMBL" id="VLKF01000001">
    <property type="protein sequence ID" value="TWH74464.1"/>
    <property type="molecule type" value="Genomic_DNA"/>
</dbReference>
<reference evidence="1 2" key="1">
    <citation type="submission" date="2019-07" db="EMBL/GenBank/DDBJ databases">
        <title>R&amp;d 2014.</title>
        <authorList>
            <person name="Klenk H.-P."/>
        </authorList>
    </citation>
    <scope>NUCLEOTIDE SEQUENCE [LARGE SCALE GENOMIC DNA]</scope>
    <source>
        <strain evidence="1 2">DSM 45764</strain>
    </source>
</reference>
<dbReference type="Pfam" id="PF13489">
    <property type="entry name" value="Methyltransf_23"/>
    <property type="match status" value="1"/>
</dbReference>
<dbReference type="AlphaFoldDB" id="A0A562IVB2"/>
<evidence type="ECO:0008006" key="3">
    <source>
        <dbReference type="Google" id="ProtNLM"/>
    </source>
</evidence>
<evidence type="ECO:0000313" key="1">
    <source>
        <dbReference type="EMBL" id="TWH74464.1"/>
    </source>
</evidence>